<keyword evidence="3" id="KW-1015">Disulfide bond</keyword>
<dbReference type="AlphaFoldDB" id="A0A9D3Q8N8"/>
<dbReference type="InterPro" id="IPR003599">
    <property type="entry name" value="Ig_sub"/>
</dbReference>
<dbReference type="InterPro" id="IPR013162">
    <property type="entry name" value="CD80_C2-set"/>
</dbReference>
<proteinExistence type="predicted"/>
<keyword evidence="8" id="KW-1185">Reference proteome</keyword>
<dbReference type="PANTHER" id="PTHR44991:SF1">
    <property type="entry name" value="IMMUNOGLOBULIN SUPERFAMILY MEMBER 5"/>
    <property type="match status" value="1"/>
</dbReference>
<feature type="region of interest" description="Disordered" evidence="4">
    <location>
        <begin position="338"/>
        <end position="360"/>
    </location>
</feature>
<evidence type="ECO:0000256" key="5">
    <source>
        <dbReference type="SAM" id="Phobius"/>
    </source>
</evidence>
<dbReference type="InterPro" id="IPR013783">
    <property type="entry name" value="Ig-like_fold"/>
</dbReference>
<gene>
    <name evidence="7" type="ORF">MATL_G00041010</name>
</gene>
<evidence type="ECO:0000256" key="4">
    <source>
        <dbReference type="SAM" id="MobiDB-lite"/>
    </source>
</evidence>
<feature type="transmembrane region" description="Helical" evidence="5">
    <location>
        <begin position="297"/>
        <end position="322"/>
    </location>
</feature>
<organism evidence="7 8">
    <name type="scientific">Megalops atlanticus</name>
    <name type="common">Tarpon</name>
    <name type="synonym">Clupea gigantea</name>
    <dbReference type="NCBI Taxonomy" id="7932"/>
    <lineage>
        <taxon>Eukaryota</taxon>
        <taxon>Metazoa</taxon>
        <taxon>Chordata</taxon>
        <taxon>Craniata</taxon>
        <taxon>Vertebrata</taxon>
        <taxon>Euteleostomi</taxon>
        <taxon>Actinopterygii</taxon>
        <taxon>Neopterygii</taxon>
        <taxon>Teleostei</taxon>
        <taxon>Elopiformes</taxon>
        <taxon>Megalopidae</taxon>
        <taxon>Megalops</taxon>
    </lineage>
</organism>
<dbReference type="OrthoDB" id="8822248at2759"/>
<dbReference type="Gene3D" id="2.60.40.10">
    <property type="entry name" value="Immunoglobulins"/>
    <property type="match status" value="2"/>
</dbReference>
<keyword evidence="5" id="KW-1133">Transmembrane helix</keyword>
<comment type="caution">
    <text evidence="7">The sequence shown here is derived from an EMBL/GenBank/DDBJ whole genome shotgun (WGS) entry which is preliminary data.</text>
</comment>
<comment type="subcellular location">
    <subcellularLocation>
        <location evidence="1">Membrane</location>
        <topology evidence="1">Single-pass membrane protein</topology>
    </subcellularLocation>
</comment>
<sequence length="423" mass="45930">MQNQSRLRKMNSHPESGFLFPCTLSRLERPPSATSHLPDPSPYGTKAALDWSESVLKSLSFIWHEHFLDSMASILLAFLLLPAIGGVIAQVQLEPENAAILRGTDARFNCSLSQSWVAMTWFLNSNFVLTITREHGPISNDGRYTAVNRSTDQSYKWEFILKDAQLNDSGLVSCDVQNVESKRANLSVEESGTVTILSGNVTAKQGQQVTFQCLAQSWFPEPLVTWTFDGTGVDKGNYNTSSVALGGLFKSTSTLSLPANHSAPVECLATVPALSMPETSSVFLLVVPDTPQKDQTVLIAVIVSVVAFALLVLLVIGIVFCCKRRKAAESSYQEEVRKTRSLHEKSATAGTAQGKDNLAYSPDGQTAGVAYSEFNDSGFSQTNSIHTIEMPDVVSTSYSAANGHGHDTLTADGIRKHRHATIV</sequence>
<evidence type="ECO:0000259" key="6">
    <source>
        <dbReference type="PROSITE" id="PS50835"/>
    </source>
</evidence>
<name>A0A9D3Q8N8_MEGAT</name>
<dbReference type="InterPro" id="IPR007110">
    <property type="entry name" value="Ig-like_dom"/>
</dbReference>
<evidence type="ECO:0000313" key="8">
    <source>
        <dbReference type="Proteomes" id="UP001046870"/>
    </source>
</evidence>
<dbReference type="EMBL" id="JAFDVH010000003">
    <property type="protein sequence ID" value="KAG7483688.1"/>
    <property type="molecule type" value="Genomic_DNA"/>
</dbReference>
<dbReference type="SUPFAM" id="SSF48726">
    <property type="entry name" value="Immunoglobulin"/>
    <property type="match status" value="2"/>
</dbReference>
<keyword evidence="5" id="KW-0812">Transmembrane</keyword>
<dbReference type="Pfam" id="PF08205">
    <property type="entry name" value="C2-set_2"/>
    <property type="match status" value="1"/>
</dbReference>
<evidence type="ECO:0000313" key="7">
    <source>
        <dbReference type="EMBL" id="KAG7483688.1"/>
    </source>
</evidence>
<accession>A0A9D3Q8N8</accession>
<dbReference type="PROSITE" id="PS50835">
    <property type="entry name" value="IG_LIKE"/>
    <property type="match status" value="2"/>
</dbReference>
<dbReference type="Proteomes" id="UP001046870">
    <property type="component" value="Chromosome 3"/>
</dbReference>
<reference evidence="7" key="1">
    <citation type="submission" date="2021-01" db="EMBL/GenBank/DDBJ databases">
        <authorList>
            <person name="Zahm M."/>
            <person name="Roques C."/>
            <person name="Cabau C."/>
            <person name="Klopp C."/>
            <person name="Donnadieu C."/>
            <person name="Jouanno E."/>
            <person name="Lampietro C."/>
            <person name="Louis A."/>
            <person name="Herpin A."/>
            <person name="Echchiki A."/>
            <person name="Berthelot C."/>
            <person name="Parey E."/>
            <person name="Roest-Crollius H."/>
            <person name="Braasch I."/>
            <person name="Postlethwait J."/>
            <person name="Bobe J."/>
            <person name="Montfort J."/>
            <person name="Bouchez O."/>
            <person name="Begum T."/>
            <person name="Mejri S."/>
            <person name="Adams A."/>
            <person name="Chen W.-J."/>
            <person name="Guiguen Y."/>
        </authorList>
    </citation>
    <scope>NUCLEOTIDE SEQUENCE</scope>
    <source>
        <strain evidence="7">YG-15Mar2019-1</strain>
        <tissue evidence="7">Brain</tissue>
    </source>
</reference>
<feature type="domain" description="Ig-like" evidence="6">
    <location>
        <begin position="82"/>
        <end position="187"/>
    </location>
</feature>
<evidence type="ECO:0000256" key="2">
    <source>
        <dbReference type="ARBA" id="ARBA00023136"/>
    </source>
</evidence>
<protein>
    <recommendedName>
        <fullName evidence="6">Ig-like domain-containing protein</fullName>
    </recommendedName>
</protein>
<evidence type="ECO:0000256" key="3">
    <source>
        <dbReference type="ARBA" id="ARBA00023157"/>
    </source>
</evidence>
<dbReference type="InterPro" id="IPR036179">
    <property type="entry name" value="Ig-like_dom_sf"/>
</dbReference>
<dbReference type="GO" id="GO:0016020">
    <property type="term" value="C:membrane"/>
    <property type="evidence" value="ECO:0007669"/>
    <property type="project" value="UniProtKB-SubCell"/>
</dbReference>
<feature type="transmembrane region" description="Helical" evidence="5">
    <location>
        <begin position="67"/>
        <end position="89"/>
    </location>
</feature>
<dbReference type="SMART" id="SM00409">
    <property type="entry name" value="IG"/>
    <property type="match status" value="2"/>
</dbReference>
<feature type="domain" description="Ig-like" evidence="6">
    <location>
        <begin position="192"/>
        <end position="283"/>
    </location>
</feature>
<keyword evidence="2 5" id="KW-0472">Membrane</keyword>
<dbReference type="PANTHER" id="PTHR44991">
    <property type="entry name" value="IMMUNOGLOBULIN SUPERFAMILY MEMBER 5"/>
    <property type="match status" value="1"/>
</dbReference>
<evidence type="ECO:0000256" key="1">
    <source>
        <dbReference type="ARBA" id="ARBA00004167"/>
    </source>
</evidence>